<keyword evidence="2" id="KW-0472">Membrane</keyword>
<dbReference type="RefSeq" id="WP_189252287.1">
    <property type="nucleotide sequence ID" value="NZ_BMRE01000002.1"/>
</dbReference>
<organism evidence="3 4">
    <name type="scientific">Lentzea flava</name>
    <dbReference type="NCBI Taxonomy" id="103732"/>
    <lineage>
        <taxon>Bacteria</taxon>
        <taxon>Bacillati</taxon>
        <taxon>Actinomycetota</taxon>
        <taxon>Actinomycetes</taxon>
        <taxon>Pseudonocardiales</taxon>
        <taxon>Pseudonocardiaceae</taxon>
        <taxon>Lentzea</taxon>
    </lineage>
</organism>
<evidence type="ECO:0000256" key="1">
    <source>
        <dbReference type="SAM" id="MobiDB-lite"/>
    </source>
</evidence>
<protein>
    <submittedName>
        <fullName evidence="3">Uncharacterized protein</fullName>
    </submittedName>
</protein>
<keyword evidence="4" id="KW-1185">Reference proteome</keyword>
<dbReference type="Proteomes" id="UP000649573">
    <property type="component" value="Unassembled WGS sequence"/>
</dbReference>
<evidence type="ECO:0000313" key="3">
    <source>
        <dbReference type="EMBL" id="GGU19383.1"/>
    </source>
</evidence>
<feature type="region of interest" description="Disordered" evidence="1">
    <location>
        <begin position="61"/>
        <end position="82"/>
    </location>
</feature>
<proteinExistence type="predicted"/>
<keyword evidence="2" id="KW-1133">Transmembrane helix</keyword>
<accession>A0ABQ2UBH0</accession>
<feature type="transmembrane region" description="Helical" evidence="2">
    <location>
        <begin position="12"/>
        <end position="35"/>
    </location>
</feature>
<reference evidence="4" key="1">
    <citation type="journal article" date="2019" name="Int. J. Syst. Evol. Microbiol.">
        <title>The Global Catalogue of Microorganisms (GCM) 10K type strain sequencing project: providing services to taxonomists for standard genome sequencing and annotation.</title>
        <authorList>
            <consortium name="The Broad Institute Genomics Platform"/>
            <consortium name="The Broad Institute Genome Sequencing Center for Infectious Disease"/>
            <person name="Wu L."/>
            <person name="Ma J."/>
        </authorList>
    </citation>
    <scope>NUCLEOTIDE SEQUENCE [LARGE SCALE GENOMIC DNA]</scope>
    <source>
        <strain evidence="4">JCM 3296</strain>
    </source>
</reference>
<gene>
    <name evidence="3" type="ORF">GCM10010178_09140</name>
</gene>
<dbReference type="EMBL" id="BMRE01000002">
    <property type="protein sequence ID" value="GGU19383.1"/>
    <property type="molecule type" value="Genomic_DNA"/>
</dbReference>
<keyword evidence="2" id="KW-0812">Transmembrane</keyword>
<evidence type="ECO:0000313" key="4">
    <source>
        <dbReference type="Proteomes" id="UP000649573"/>
    </source>
</evidence>
<feature type="compositionally biased region" description="Acidic residues" evidence="1">
    <location>
        <begin position="73"/>
        <end position="82"/>
    </location>
</feature>
<sequence length="82" mass="8529">MQAELAGLVPGWGIALAAGMTVAALAKVLIVWIALRGVPSDKKAPVIRALATLFKADLQLGPFRRSPPADTDPPNEDEPGEG</sequence>
<comment type="caution">
    <text evidence="3">The sequence shown here is derived from an EMBL/GenBank/DDBJ whole genome shotgun (WGS) entry which is preliminary data.</text>
</comment>
<name>A0ABQ2UBH0_9PSEU</name>
<evidence type="ECO:0000256" key="2">
    <source>
        <dbReference type="SAM" id="Phobius"/>
    </source>
</evidence>